<organism evidence="1 2">
    <name type="scientific">Roseivivax sediminis</name>
    <dbReference type="NCBI Taxonomy" id="936889"/>
    <lineage>
        <taxon>Bacteria</taxon>
        <taxon>Pseudomonadati</taxon>
        <taxon>Pseudomonadota</taxon>
        <taxon>Alphaproteobacteria</taxon>
        <taxon>Rhodobacterales</taxon>
        <taxon>Roseobacteraceae</taxon>
        <taxon>Roseivivax</taxon>
    </lineage>
</organism>
<dbReference type="Pfam" id="PF09965">
    <property type="entry name" value="DUF2199"/>
    <property type="match status" value="1"/>
</dbReference>
<dbReference type="Proteomes" id="UP000325289">
    <property type="component" value="Unassembled WGS sequence"/>
</dbReference>
<proteinExistence type="predicted"/>
<keyword evidence="2" id="KW-1185">Reference proteome</keyword>
<evidence type="ECO:0000313" key="2">
    <source>
        <dbReference type="Proteomes" id="UP000325289"/>
    </source>
</evidence>
<dbReference type="RefSeq" id="WP_188129673.1">
    <property type="nucleotide sequence ID" value="NZ_FOMS01000007.1"/>
</dbReference>
<dbReference type="InterPro" id="IPR018697">
    <property type="entry name" value="DUF2199"/>
</dbReference>
<dbReference type="EMBL" id="FOMS01000007">
    <property type="protein sequence ID" value="SFE18683.1"/>
    <property type="molecule type" value="Genomic_DNA"/>
</dbReference>
<evidence type="ECO:0000313" key="1">
    <source>
        <dbReference type="EMBL" id="SFE18683.1"/>
    </source>
</evidence>
<protein>
    <recommendedName>
        <fullName evidence="3">DUF2199 domain-containing protein</fullName>
    </recommendedName>
</protein>
<dbReference type="AlphaFoldDB" id="A0A1I1YKJ8"/>
<sequence>MNLLDLDARWRRFNDPDRACPCCGRQFDGIFDIGFDHPDPWPHGALEDQGGDELVVGEDKLGTDLCRLGEHRFIRCVLLLPLRGADDRFAFGVWAGVAPDRFYHYLDAALGEGPPFEGCFGYLMNTIPGFDLGRDPVPCDIVPGEAGERPRLRPQEGPLARAQAEGISFDHLLDIYDAAGMDVRPHLLAD</sequence>
<accession>A0A1I1YKJ8</accession>
<name>A0A1I1YKJ8_9RHOB</name>
<evidence type="ECO:0008006" key="3">
    <source>
        <dbReference type="Google" id="ProtNLM"/>
    </source>
</evidence>
<reference evidence="1 2" key="1">
    <citation type="submission" date="2016-10" db="EMBL/GenBank/DDBJ databases">
        <authorList>
            <person name="Varghese N."/>
            <person name="Submissions S."/>
        </authorList>
    </citation>
    <scope>NUCLEOTIDE SEQUENCE [LARGE SCALE GENOMIC DNA]</scope>
    <source>
        <strain evidence="2">YIM D21,KCTC 23444,ACCC 10710</strain>
    </source>
</reference>
<gene>
    <name evidence="1" type="ORF">SAMN04515678_10742</name>
</gene>